<evidence type="ECO:0000313" key="2">
    <source>
        <dbReference type="Proteomes" id="UP001642409"/>
    </source>
</evidence>
<sequence>MPRKIYSNNCYQPFSKIHSKQIKQKSLELLNCEIFDISECSNESIIGQQIQPIFLEKTQVMAKQSIADSSSCDILWDMYSRKDVKLKTIKKNKTCNLISDIAISTFENSDSCFDPMQLLSELGI</sequence>
<accession>A0ABP1HC55</accession>
<keyword evidence="2" id="KW-1185">Reference proteome</keyword>
<reference evidence="1 2" key="1">
    <citation type="submission" date="2024-07" db="EMBL/GenBank/DDBJ databases">
        <authorList>
            <person name="Akdeniz Z."/>
        </authorList>
    </citation>
    <scope>NUCLEOTIDE SEQUENCE [LARGE SCALE GENOMIC DNA]</scope>
</reference>
<dbReference type="Proteomes" id="UP001642409">
    <property type="component" value="Unassembled WGS sequence"/>
</dbReference>
<dbReference type="EMBL" id="CAXDID020000026">
    <property type="protein sequence ID" value="CAL5990971.1"/>
    <property type="molecule type" value="Genomic_DNA"/>
</dbReference>
<proteinExistence type="predicted"/>
<protein>
    <submittedName>
        <fullName evidence="1">Hypothetical_protein</fullName>
    </submittedName>
</protein>
<organism evidence="1 2">
    <name type="scientific">Hexamita inflata</name>
    <dbReference type="NCBI Taxonomy" id="28002"/>
    <lineage>
        <taxon>Eukaryota</taxon>
        <taxon>Metamonada</taxon>
        <taxon>Diplomonadida</taxon>
        <taxon>Hexamitidae</taxon>
        <taxon>Hexamitinae</taxon>
        <taxon>Hexamita</taxon>
    </lineage>
</organism>
<name>A0ABP1HC55_9EUKA</name>
<gene>
    <name evidence="1" type="ORF">HINF_LOCUS11803</name>
</gene>
<comment type="caution">
    <text evidence="1">The sequence shown here is derived from an EMBL/GenBank/DDBJ whole genome shotgun (WGS) entry which is preliminary data.</text>
</comment>
<evidence type="ECO:0000313" key="1">
    <source>
        <dbReference type="EMBL" id="CAL5990971.1"/>
    </source>
</evidence>